<dbReference type="EMBL" id="JAJGCB010000004">
    <property type="protein sequence ID" value="KAJ8992944.1"/>
    <property type="molecule type" value="Genomic_DNA"/>
</dbReference>
<evidence type="ECO:0000256" key="3">
    <source>
        <dbReference type="SAM" id="MobiDB-lite"/>
    </source>
</evidence>
<evidence type="ECO:0000256" key="2">
    <source>
        <dbReference type="ARBA" id="ARBA00023315"/>
    </source>
</evidence>
<dbReference type="Proteomes" id="UP001161757">
    <property type="component" value="Unassembled WGS sequence"/>
</dbReference>
<dbReference type="Gene3D" id="3.30.559.10">
    <property type="entry name" value="Chloramphenicol acetyltransferase-like domain"/>
    <property type="match status" value="2"/>
</dbReference>
<proteinExistence type="predicted"/>
<dbReference type="PANTHER" id="PTHR31896">
    <property type="entry name" value="FAMILY REGULATORY PROTEIN, PUTATIVE (AFU_ORTHOLOGUE AFUA_3G14730)-RELATED"/>
    <property type="match status" value="1"/>
</dbReference>
<protein>
    <recommendedName>
        <fullName evidence="4">Trichothecene 3-O-acetyltransferase-like N-terminal domain-containing protein</fullName>
    </recommendedName>
</protein>
<dbReference type="AlphaFoldDB" id="A0AAN6EXX4"/>
<sequence length="479" mass="53926">MPNTLPRYVRTFLDNGFPLDVFGQQPGLYNLYTQICLCYSVEDPKIASSIIRRLMTGLERLTANFPWVAGQVVKSNGTYKIVPFERTLRLVVRDYRDNPDIPPMDVLRFTGFPMDMLDEIVICPIRTLAAKTAKENDPAPVFMVQANLIDEGLVLSFVAQHNVMDMTGLAQIMRLLSMDCHDDPYSHELIWGNRHRGSVIPLLEEPFDPWTELSRQLVRPAPVAPAEEIPASSPVPTATATSTTVSPFDGTPKCSWATWIFSRDSLEALKALGTRTMDPQIDLISTDDALSAFIWQSIMRARLPRLDPKHKVTFARAVDPRRFLGMPNSYMGVVQNMTYHTYSLDELLQMPLGGVASNLRAALDSKTSTVERNTRALATFLEQHPEDRHLVSVTATLDPGSDIMLSSWVKEKLYELDFNLGVGKPEAVRRPAFDPVESLIYLMPKALNGEISAAICLRDEDLDRLRADEQFKKYARYVC</sequence>
<evidence type="ECO:0000313" key="5">
    <source>
        <dbReference type="EMBL" id="KAJ8992944.1"/>
    </source>
</evidence>
<dbReference type="GO" id="GO:0016746">
    <property type="term" value="F:acyltransferase activity"/>
    <property type="evidence" value="ECO:0007669"/>
    <property type="project" value="UniProtKB-KW"/>
</dbReference>
<comment type="caution">
    <text evidence="5">The sequence shown here is derived from an EMBL/GenBank/DDBJ whole genome shotgun (WGS) entry which is preliminary data.</text>
</comment>
<feature type="region of interest" description="Disordered" evidence="3">
    <location>
        <begin position="226"/>
        <end position="246"/>
    </location>
</feature>
<gene>
    <name evidence="5" type="ORF">HRR80_002986</name>
</gene>
<evidence type="ECO:0000256" key="1">
    <source>
        <dbReference type="ARBA" id="ARBA00022679"/>
    </source>
</evidence>
<evidence type="ECO:0000313" key="6">
    <source>
        <dbReference type="Proteomes" id="UP001161757"/>
    </source>
</evidence>
<evidence type="ECO:0000259" key="4">
    <source>
        <dbReference type="Pfam" id="PF22664"/>
    </source>
</evidence>
<feature type="domain" description="Trichothecene 3-O-acetyltransferase-like N-terminal" evidence="4">
    <location>
        <begin position="31"/>
        <end position="180"/>
    </location>
</feature>
<dbReference type="InterPro" id="IPR054710">
    <property type="entry name" value="Tri101-like_N"/>
</dbReference>
<dbReference type="PANTHER" id="PTHR31896:SF64">
    <property type="entry name" value="TRICHOTHECENE 3-O-ACETYLTRANSFERASE"/>
    <property type="match status" value="1"/>
</dbReference>
<reference evidence="5" key="1">
    <citation type="submission" date="2023-01" db="EMBL/GenBank/DDBJ databases">
        <title>Exophiala dermititidis isolated from Cystic Fibrosis Patient.</title>
        <authorList>
            <person name="Kurbessoian T."/>
            <person name="Crocker A."/>
            <person name="Murante D."/>
            <person name="Hogan D.A."/>
            <person name="Stajich J.E."/>
        </authorList>
    </citation>
    <scope>NUCLEOTIDE SEQUENCE</scope>
    <source>
        <strain evidence="5">Ex8</strain>
    </source>
</reference>
<accession>A0AAN6EXX4</accession>
<organism evidence="5 6">
    <name type="scientific">Exophiala dermatitidis</name>
    <name type="common">Black yeast-like fungus</name>
    <name type="synonym">Wangiella dermatitidis</name>
    <dbReference type="NCBI Taxonomy" id="5970"/>
    <lineage>
        <taxon>Eukaryota</taxon>
        <taxon>Fungi</taxon>
        <taxon>Dikarya</taxon>
        <taxon>Ascomycota</taxon>
        <taxon>Pezizomycotina</taxon>
        <taxon>Eurotiomycetes</taxon>
        <taxon>Chaetothyriomycetidae</taxon>
        <taxon>Chaetothyriales</taxon>
        <taxon>Herpotrichiellaceae</taxon>
        <taxon>Exophiala</taxon>
    </lineage>
</organism>
<name>A0AAN6EXX4_EXODE</name>
<keyword evidence="1" id="KW-0808">Transferase</keyword>
<dbReference type="InterPro" id="IPR051283">
    <property type="entry name" value="Sec_Metabolite_Acyltrans"/>
</dbReference>
<dbReference type="InterPro" id="IPR023213">
    <property type="entry name" value="CAT-like_dom_sf"/>
</dbReference>
<keyword evidence="2" id="KW-0012">Acyltransferase</keyword>
<dbReference type="Pfam" id="PF22664">
    <property type="entry name" value="TRI-like_N"/>
    <property type="match status" value="1"/>
</dbReference>